<dbReference type="GO" id="GO:0046872">
    <property type="term" value="F:metal ion binding"/>
    <property type="evidence" value="ECO:0007669"/>
    <property type="project" value="InterPro"/>
</dbReference>
<accession>A0A2T0U802</accession>
<dbReference type="InterPro" id="IPR017517">
    <property type="entry name" value="Maleyloyr_isom"/>
</dbReference>
<protein>
    <submittedName>
        <fullName evidence="2">Uncharacterized protein (TIGR03083 family)</fullName>
    </submittedName>
</protein>
<comment type="caution">
    <text evidence="2">The sequence shown here is derived from an EMBL/GenBank/DDBJ whole genome shotgun (WGS) entry which is preliminary data.</text>
</comment>
<feature type="domain" description="Mycothiol-dependent maleylpyruvate isomerase metal-binding" evidence="1">
    <location>
        <begin position="17"/>
        <end position="98"/>
    </location>
</feature>
<dbReference type="OrthoDB" id="5178565at2"/>
<dbReference type="Pfam" id="PF11716">
    <property type="entry name" value="MDMPI_N"/>
    <property type="match status" value="1"/>
</dbReference>
<name>A0A2T0U802_9MICO</name>
<gene>
    <name evidence="2" type="ORF">BCF74_12616</name>
</gene>
<evidence type="ECO:0000259" key="1">
    <source>
        <dbReference type="Pfam" id="PF11716"/>
    </source>
</evidence>
<dbReference type="NCBIfam" id="TIGR03083">
    <property type="entry name" value="maleylpyruvate isomerase family mycothiol-dependent enzyme"/>
    <property type="match status" value="1"/>
</dbReference>
<evidence type="ECO:0000313" key="2">
    <source>
        <dbReference type="EMBL" id="PRY54002.1"/>
    </source>
</evidence>
<dbReference type="InterPro" id="IPR034660">
    <property type="entry name" value="DinB/YfiT-like"/>
</dbReference>
<evidence type="ECO:0000313" key="3">
    <source>
        <dbReference type="Proteomes" id="UP000237822"/>
    </source>
</evidence>
<proteinExistence type="predicted"/>
<dbReference type="Proteomes" id="UP000237822">
    <property type="component" value="Unassembled WGS sequence"/>
</dbReference>
<dbReference type="SUPFAM" id="SSF109854">
    <property type="entry name" value="DinB/YfiT-like putative metalloenzymes"/>
    <property type="match status" value="1"/>
</dbReference>
<dbReference type="EMBL" id="PVTI01000026">
    <property type="protein sequence ID" value="PRY54002.1"/>
    <property type="molecule type" value="Genomic_DNA"/>
</dbReference>
<sequence>MADPHHAIATRNRLLAADMLAALTPEQWATPSLCEGWTVREIAGHLIAPLESDFTWRSVLGIIVRYRGDLGRYVDEQTRERSARPTDQLVARLRDLADTELTVPFTGSGGPMADSAIHLRDAARPLGIDVSPDLDAWRATLDFLTSKPAMRGFVTKDRLRGLRLVATDQDWAWGEGDEVRGASEAVAMAVAGRAHALADLDGPGVAVLRDRIPGDP</sequence>
<reference evidence="2 3" key="1">
    <citation type="submission" date="2018-03" db="EMBL/GenBank/DDBJ databases">
        <title>Genomic Encyclopedia of Archaeal and Bacterial Type Strains, Phase II (KMG-II): from individual species to whole genera.</title>
        <authorList>
            <person name="Goeker M."/>
        </authorList>
    </citation>
    <scope>NUCLEOTIDE SEQUENCE [LARGE SCALE GENOMIC DNA]</scope>
    <source>
        <strain evidence="2 3">ATCC BAA-1496</strain>
    </source>
</reference>
<dbReference type="InterPro" id="IPR024344">
    <property type="entry name" value="MDMPI_metal-binding"/>
</dbReference>
<dbReference type="AlphaFoldDB" id="A0A2T0U802"/>
<keyword evidence="3" id="KW-1185">Reference proteome</keyword>
<dbReference type="RefSeq" id="WP_106298566.1">
    <property type="nucleotide sequence ID" value="NZ_PVTI01000026.1"/>
</dbReference>
<organism evidence="2 3">
    <name type="scientific">Knoellia remsis</name>
    <dbReference type="NCBI Taxonomy" id="407159"/>
    <lineage>
        <taxon>Bacteria</taxon>
        <taxon>Bacillati</taxon>
        <taxon>Actinomycetota</taxon>
        <taxon>Actinomycetes</taxon>
        <taxon>Micrococcales</taxon>
        <taxon>Intrasporangiaceae</taxon>
        <taxon>Knoellia</taxon>
    </lineage>
</organism>
<dbReference type="Gene3D" id="1.20.120.450">
    <property type="entry name" value="dinb family like domain"/>
    <property type="match status" value="1"/>
</dbReference>